<organism evidence="1 2">
    <name type="scientific">Fragilariopsis cylindrus CCMP1102</name>
    <dbReference type="NCBI Taxonomy" id="635003"/>
    <lineage>
        <taxon>Eukaryota</taxon>
        <taxon>Sar</taxon>
        <taxon>Stramenopiles</taxon>
        <taxon>Ochrophyta</taxon>
        <taxon>Bacillariophyta</taxon>
        <taxon>Bacillariophyceae</taxon>
        <taxon>Bacillariophycidae</taxon>
        <taxon>Bacillariales</taxon>
        <taxon>Bacillariaceae</taxon>
        <taxon>Fragilariopsis</taxon>
    </lineage>
</organism>
<keyword evidence="2" id="KW-1185">Reference proteome</keyword>
<dbReference type="InParanoid" id="A0A1E7ESI2"/>
<proteinExistence type="predicted"/>
<sequence length="350" mass="38469">MTSSSRRCSLTRLCRSREASATFSSMITDYNNDDVLTNSSLTASVRISSDLEIGSCFLRHSSALRILDNHLHTTNLLPRPAVSNSISPLSKTIDIYCIGQAVTCYRQPSLLDELHKFSNQDQTNNNKSGATTHIWVADVGSSAITFGGAITFAGMTLATSSRIFIRVDVSSGGTPRPIKITDNERSTMYTIHRGEEKDIVQFGHAIPKMKKLFLLDEDGNDENNNDPNKVICRSPLIAGEEVLSVMVGPQHINHGNHVDHAFLADTAFHTLFLGGRGSPDCGGDELLEMPIDQSTLRVQYMNPGKIGQELRCHVKDGKIASVWGRDTVRDTDDTENDDTLLLLAEESFVE</sequence>
<dbReference type="KEGG" id="fcy:FRACYDRAFT_249660"/>
<name>A0A1E7ESI2_9STRA</name>
<dbReference type="EMBL" id="KV784379">
    <property type="protein sequence ID" value="OEU08754.1"/>
    <property type="molecule type" value="Genomic_DNA"/>
</dbReference>
<reference evidence="1 2" key="1">
    <citation type="submission" date="2016-09" db="EMBL/GenBank/DDBJ databases">
        <title>Extensive genetic diversity and differential bi-allelic expression allows diatom success in the polar Southern Ocean.</title>
        <authorList>
            <consortium name="DOE Joint Genome Institute"/>
            <person name="Mock T."/>
            <person name="Otillar R.P."/>
            <person name="Strauss J."/>
            <person name="Dupont C."/>
            <person name="Frickenhaus S."/>
            <person name="Maumus F."/>
            <person name="Mcmullan M."/>
            <person name="Sanges R."/>
            <person name="Schmutz J."/>
            <person name="Toseland A."/>
            <person name="Valas R."/>
            <person name="Veluchamy A."/>
            <person name="Ward B.J."/>
            <person name="Allen A."/>
            <person name="Barry K."/>
            <person name="Falciatore A."/>
            <person name="Ferrante M."/>
            <person name="Fortunato A.E."/>
            <person name="Gloeckner G."/>
            <person name="Gruber A."/>
            <person name="Hipkin R."/>
            <person name="Janech M."/>
            <person name="Kroth P."/>
            <person name="Leese F."/>
            <person name="Lindquist E."/>
            <person name="Lyon B.R."/>
            <person name="Martin J."/>
            <person name="Mayer C."/>
            <person name="Parker M."/>
            <person name="Quesneville H."/>
            <person name="Raymond J."/>
            <person name="Uhlig C."/>
            <person name="Valentin K.U."/>
            <person name="Worden A.Z."/>
            <person name="Armbrust E.V."/>
            <person name="Bowler C."/>
            <person name="Green B."/>
            <person name="Moulton V."/>
            <person name="Van Oosterhout C."/>
            <person name="Grigoriev I."/>
        </authorList>
    </citation>
    <scope>NUCLEOTIDE SEQUENCE [LARGE SCALE GENOMIC DNA]</scope>
    <source>
        <strain evidence="1 2">CCMP1102</strain>
    </source>
</reference>
<gene>
    <name evidence="1" type="ORF">FRACYDRAFT_249660</name>
</gene>
<evidence type="ECO:0000313" key="1">
    <source>
        <dbReference type="EMBL" id="OEU08754.1"/>
    </source>
</evidence>
<evidence type="ECO:0000313" key="2">
    <source>
        <dbReference type="Proteomes" id="UP000095751"/>
    </source>
</evidence>
<protein>
    <submittedName>
        <fullName evidence="1">Uncharacterized protein</fullName>
    </submittedName>
</protein>
<dbReference type="Proteomes" id="UP000095751">
    <property type="component" value="Unassembled WGS sequence"/>
</dbReference>
<dbReference type="AlphaFoldDB" id="A0A1E7ESI2"/>
<accession>A0A1E7ESI2</accession>